<dbReference type="GO" id="GO:0005886">
    <property type="term" value="C:plasma membrane"/>
    <property type="evidence" value="ECO:0007669"/>
    <property type="project" value="UniProtKB-SubCell"/>
</dbReference>
<dbReference type="GO" id="GO:0016887">
    <property type="term" value="F:ATP hydrolysis activity"/>
    <property type="evidence" value="ECO:0007669"/>
    <property type="project" value="InterPro"/>
</dbReference>
<comment type="caution">
    <text evidence="12">The sequence shown here is derived from an EMBL/GenBank/DDBJ whole genome shotgun (WGS) entry which is preliminary data.</text>
</comment>
<dbReference type="FunFam" id="3.40.50.300:FF:000221">
    <property type="entry name" value="Multidrug ABC transporter ATP-binding protein"/>
    <property type="match status" value="1"/>
</dbReference>
<dbReference type="InterPro" id="IPR017871">
    <property type="entry name" value="ABC_transporter-like_CS"/>
</dbReference>
<feature type="transmembrane region" description="Helical" evidence="9">
    <location>
        <begin position="70"/>
        <end position="96"/>
    </location>
</feature>
<dbReference type="AlphaFoldDB" id="A0A9D2NFZ5"/>
<comment type="subcellular location">
    <subcellularLocation>
        <location evidence="1">Cell membrane</location>
        <topology evidence="1">Multi-pass membrane protein</topology>
    </subcellularLocation>
</comment>
<name>A0A9D2NFZ5_9FIRM</name>
<evidence type="ECO:0000259" key="11">
    <source>
        <dbReference type="PROSITE" id="PS50929"/>
    </source>
</evidence>
<evidence type="ECO:0000259" key="10">
    <source>
        <dbReference type="PROSITE" id="PS50893"/>
    </source>
</evidence>
<protein>
    <submittedName>
        <fullName evidence="12">ABC transporter ATP-binding protein/permease</fullName>
    </submittedName>
</protein>
<reference evidence="12" key="1">
    <citation type="journal article" date="2021" name="PeerJ">
        <title>Extensive microbial diversity within the chicken gut microbiome revealed by metagenomics and culture.</title>
        <authorList>
            <person name="Gilroy R."/>
            <person name="Ravi A."/>
            <person name="Getino M."/>
            <person name="Pursley I."/>
            <person name="Horton D.L."/>
            <person name="Alikhan N.F."/>
            <person name="Baker D."/>
            <person name="Gharbi K."/>
            <person name="Hall N."/>
            <person name="Watson M."/>
            <person name="Adriaenssens E.M."/>
            <person name="Foster-Nyarko E."/>
            <person name="Jarju S."/>
            <person name="Secka A."/>
            <person name="Antonio M."/>
            <person name="Oren A."/>
            <person name="Chaudhuri R.R."/>
            <person name="La Ragione R."/>
            <person name="Hildebrand F."/>
            <person name="Pallen M.J."/>
        </authorList>
    </citation>
    <scope>NUCLEOTIDE SEQUENCE</scope>
    <source>
        <strain evidence="12">USAMLcec2-132</strain>
    </source>
</reference>
<dbReference type="PROSITE" id="PS50893">
    <property type="entry name" value="ABC_TRANSPORTER_2"/>
    <property type="match status" value="1"/>
</dbReference>
<evidence type="ECO:0000256" key="4">
    <source>
        <dbReference type="ARBA" id="ARBA00022692"/>
    </source>
</evidence>
<evidence type="ECO:0000256" key="3">
    <source>
        <dbReference type="ARBA" id="ARBA00022475"/>
    </source>
</evidence>
<feature type="transmembrane region" description="Helical" evidence="9">
    <location>
        <begin position="290"/>
        <end position="309"/>
    </location>
</feature>
<evidence type="ECO:0000256" key="2">
    <source>
        <dbReference type="ARBA" id="ARBA00022448"/>
    </source>
</evidence>
<evidence type="ECO:0000313" key="12">
    <source>
        <dbReference type="EMBL" id="HJC24791.1"/>
    </source>
</evidence>
<dbReference type="Gene3D" id="1.20.1560.10">
    <property type="entry name" value="ABC transporter type 1, transmembrane domain"/>
    <property type="match status" value="1"/>
</dbReference>
<gene>
    <name evidence="12" type="ORF">H9761_13980</name>
</gene>
<dbReference type="SMART" id="SM00382">
    <property type="entry name" value="AAA"/>
    <property type="match status" value="1"/>
</dbReference>
<dbReference type="PROSITE" id="PS50929">
    <property type="entry name" value="ABC_TM1F"/>
    <property type="match status" value="1"/>
</dbReference>
<keyword evidence="4 9" id="KW-0812">Transmembrane</keyword>
<dbReference type="EMBL" id="DWWS01000049">
    <property type="protein sequence ID" value="HJC24791.1"/>
    <property type="molecule type" value="Genomic_DNA"/>
</dbReference>
<evidence type="ECO:0000256" key="8">
    <source>
        <dbReference type="ARBA" id="ARBA00023136"/>
    </source>
</evidence>
<proteinExistence type="predicted"/>
<evidence type="ECO:0000256" key="9">
    <source>
        <dbReference type="SAM" id="Phobius"/>
    </source>
</evidence>
<dbReference type="Pfam" id="PF00664">
    <property type="entry name" value="ABC_membrane"/>
    <property type="match status" value="1"/>
</dbReference>
<dbReference type="InterPro" id="IPR039421">
    <property type="entry name" value="Type_1_exporter"/>
</dbReference>
<dbReference type="InterPro" id="IPR036640">
    <property type="entry name" value="ABC1_TM_sf"/>
</dbReference>
<evidence type="ECO:0000313" key="13">
    <source>
        <dbReference type="Proteomes" id="UP000823891"/>
    </source>
</evidence>
<reference evidence="12" key="2">
    <citation type="submission" date="2021-04" db="EMBL/GenBank/DDBJ databases">
        <authorList>
            <person name="Gilroy R."/>
        </authorList>
    </citation>
    <scope>NUCLEOTIDE SEQUENCE</scope>
    <source>
        <strain evidence="12">USAMLcec2-132</strain>
    </source>
</reference>
<keyword evidence="5" id="KW-0547">Nucleotide-binding</keyword>
<feature type="domain" description="ABC transporter" evidence="10">
    <location>
        <begin position="347"/>
        <end position="582"/>
    </location>
</feature>
<evidence type="ECO:0000256" key="1">
    <source>
        <dbReference type="ARBA" id="ARBA00004651"/>
    </source>
</evidence>
<keyword evidence="7 9" id="KW-1133">Transmembrane helix</keyword>
<dbReference type="PANTHER" id="PTHR43394:SF1">
    <property type="entry name" value="ATP-BINDING CASSETTE SUB-FAMILY B MEMBER 10, MITOCHONDRIAL"/>
    <property type="match status" value="1"/>
</dbReference>
<feature type="transmembrane region" description="Helical" evidence="9">
    <location>
        <begin position="21"/>
        <end position="48"/>
    </location>
</feature>
<dbReference type="InterPro" id="IPR011527">
    <property type="entry name" value="ABC1_TM_dom"/>
</dbReference>
<evidence type="ECO:0000256" key="7">
    <source>
        <dbReference type="ARBA" id="ARBA00022989"/>
    </source>
</evidence>
<accession>A0A9D2NFZ5</accession>
<keyword evidence="3" id="KW-1003">Cell membrane</keyword>
<dbReference type="Gene3D" id="3.40.50.300">
    <property type="entry name" value="P-loop containing nucleotide triphosphate hydrolases"/>
    <property type="match status" value="1"/>
</dbReference>
<dbReference type="Pfam" id="PF00005">
    <property type="entry name" value="ABC_tran"/>
    <property type="match status" value="1"/>
</dbReference>
<dbReference type="PANTHER" id="PTHR43394">
    <property type="entry name" value="ATP-DEPENDENT PERMEASE MDL1, MITOCHONDRIAL"/>
    <property type="match status" value="1"/>
</dbReference>
<evidence type="ECO:0000256" key="6">
    <source>
        <dbReference type="ARBA" id="ARBA00022840"/>
    </source>
</evidence>
<dbReference type="InterPro" id="IPR003439">
    <property type="entry name" value="ABC_transporter-like_ATP-bd"/>
</dbReference>
<dbReference type="GO" id="GO:0005524">
    <property type="term" value="F:ATP binding"/>
    <property type="evidence" value="ECO:0007669"/>
    <property type="project" value="UniProtKB-KW"/>
</dbReference>
<dbReference type="InterPro" id="IPR003593">
    <property type="entry name" value="AAA+_ATPase"/>
</dbReference>
<sequence>MSNAKESSLKKILGYAGSHRYLTITGCVLSGVAAVLGLVPYICVWAAARDVLAVFPKLPAAEGAGGLVKWGWLAVFFAAANIVLYFAALMCTHLAAFRTAKNIRKAGMAHVMELPLGFFSGNQSGRLRKLIDDNAGLTEDLLAHKLPDLTAAVLTPVAGIVMLFVFDWRMGLLCLLTMALAVVCMCMMMGGKNAGFFHRYQQEIEKMSAEAVEYVRGIPVVKVFQQTVYSFKAFYSAIQSYSRLASDYAMSCRKGQTGFLTCINGAFALLIPAALLLASEGDVRRVLVNFIFYALFAPACGAMINRIMYMSEAVMEADEAMGQLDQILKEKPLPKASGSRTPKGTQVCFQDVSFTYPGPARPALSGVSFTVRPGSTTALVGPSGGGKTTAGSLICRFWDVTEGSVTVGGVDVREMDAEALMRQVAFVFQDTRLFKESILENIRAARPEASRQQVLEAAMAAQCGDILEKLPEGLDTVIGTKGVYLSGGECQRIALARAILKDAPIIVLDEASAFADPENEYQIQKAFETLVRGKTVLMIAHRLSTVQNADEILVLADGRIEERGTHAQLLEAGGIYAGMWEDYQRSVRWKV</sequence>
<dbReference type="CDD" id="cd07346">
    <property type="entry name" value="ABC_6TM_exporters"/>
    <property type="match status" value="1"/>
</dbReference>
<dbReference type="SUPFAM" id="SSF90123">
    <property type="entry name" value="ABC transporter transmembrane region"/>
    <property type="match status" value="1"/>
</dbReference>
<keyword evidence="8 9" id="KW-0472">Membrane</keyword>
<evidence type="ECO:0000256" key="5">
    <source>
        <dbReference type="ARBA" id="ARBA00022741"/>
    </source>
</evidence>
<keyword evidence="6 12" id="KW-0067">ATP-binding</keyword>
<feature type="transmembrane region" description="Helical" evidence="9">
    <location>
        <begin position="258"/>
        <end position="278"/>
    </location>
</feature>
<dbReference type="GO" id="GO:0015421">
    <property type="term" value="F:ABC-type oligopeptide transporter activity"/>
    <property type="evidence" value="ECO:0007669"/>
    <property type="project" value="TreeGrafter"/>
</dbReference>
<dbReference type="SUPFAM" id="SSF52540">
    <property type="entry name" value="P-loop containing nucleoside triphosphate hydrolases"/>
    <property type="match status" value="1"/>
</dbReference>
<feature type="domain" description="ABC transmembrane type-1" evidence="11">
    <location>
        <begin position="24"/>
        <end position="283"/>
    </location>
</feature>
<dbReference type="Proteomes" id="UP000823891">
    <property type="component" value="Unassembled WGS sequence"/>
</dbReference>
<feature type="transmembrane region" description="Helical" evidence="9">
    <location>
        <begin position="170"/>
        <end position="190"/>
    </location>
</feature>
<organism evidence="12 13">
    <name type="scientific">Candidatus Eisenbergiella merdavium</name>
    <dbReference type="NCBI Taxonomy" id="2838551"/>
    <lineage>
        <taxon>Bacteria</taxon>
        <taxon>Bacillati</taxon>
        <taxon>Bacillota</taxon>
        <taxon>Clostridia</taxon>
        <taxon>Lachnospirales</taxon>
        <taxon>Lachnospiraceae</taxon>
        <taxon>Eisenbergiella</taxon>
    </lineage>
</organism>
<dbReference type="PROSITE" id="PS00211">
    <property type="entry name" value="ABC_TRANSPORTER_1"/>
    <property type="match status" value="1"/>
</dbReference>
<keyword evidence="2" id="KW-0813">Transport</keyword>
<dbReference type="InterPro" id="IPR027417">
    <property type="entry name" value="P-loop_NTPase"/>
</dbReference>